<dbReference type="RefSeq" id="WP_251487770.1">
    <property type="nucleotide sequence ID" value="NZ_CAJSLV010000046.1"/>
</dbReference>
<evidence type="ECO:0000313" key="2">
    <source>
        <dbReference type="Proteomes" id="UP001152519"/>
    </source>
</evidence>
<reference evidence="1" key="1">
    <citation type="submission" date="2021-05" db="EMBL/GenBank/DDBJ databases">
        <authorList>
            <person name="Arsene-Ploetze F."/>
        </authorList>
    </citation>
    <scope>NUCLEOTIDE SEQUENCE</scope>
    <source>
        <strain evidence="1">DSM 42138</strain>
    </source>
</reference>
<dbReference type="EMBL" id="CAJSLV010000046">
    <property type="protein sequence ID" value="CAG6392798.1"/>
    <property type="molecule type" value="Genomic_DNA"/>
</dbReference>
<keyword evidence="2" id="KW-1185">Reference proteome</keyword>
<accession>A0A9W4DRR3</accession>
<evidence type="ECO:0000313" key="1">
    <source>
        <dbReference type="EMBL" id="CAG6392798.1"/>
    </source>
</evidence>
<protein>
    <submittedName>
        <fullName evidence="1">Uncharacterized protein</fullName>
    </submittedName>
</protein>
<name>A0A9W4DRR3_9ACTN</name>
<dbReference type="AlphaFoldDB" id="A0A9W4DRR3"/>
<comment type="caution">
    <text evidence="1">The sequence shown here is derived from an EMBL/GenBank/DDBJ whole genome shotgun (WGS) entry which is preliminary data.</text>
</comment>
<organism evidence="1 2">
    <name type="scientific">Actinacidiphila cocklensis</name>
    <dbReference type="NCBI Taxonomy" id="887465"/>
    <lineage>
        <taxon>Bacteria</taxon>
        <taxon>Bacillati</taxon>
        <taxon>Actinomycetota</taxon>
        <taxon>Actinomycetes</taxon>
        <taxon>Kitasatosporales</taxon>
        <taxon>Streptomycetaceae</taxon>
        <taxon>Actinacidiphila</taxon>
    </lineage>
</organism>
<gene>
    <name evidence="1" type="ORF">SCOCK_180175</name>
</gene>
<dbReference type="Proteomes" id="UP001152519">
    <property type="component" value="Unassembled WGS sequence"/>
</dbReference>
<proteinExistence type="predicted"/>
<sequence length="52" mass="5207">MPPVPDDDDTLLDQVADLVNATGAASDTSLPAVAQDAAAAAADTLSTQLRPE</sequence>